<feature type="region of interest" description="Disordered" evidence="1">
    <location>
        <begin position="42"/>
        <end position="80"/>
    </location>
</feature>
<evidence type="ECO:0000313" key="3">
    <source>
        <dbReference type="Proteomes" id="UP001356427"/>
    </source>
</evidence>
<organism evidence="2 3">
    <name type="scientific">Coregonus suidteri</name>
    <dbReference type="NCBI Taxonomy" id="861788"/>
    <lineage>
        <taxon>Eukaryota</taxon>
        <taxon>Metazoa</taxon>
        <taxon>Chordata</taxon>
        <taxon>Craniata</taxon>
        <taxon>Vertebrata</taxon>
        <taxon>Euteleostomi</taxon>
        <taxon>Actinopterygii</taxon>
        <taxon>Neopterygii</taxon>
        <taxon>Teleostei</taxon>
        <taxon>Protacanthopterygii</taxon>
        <taxon>Salmoniformes</taxon>
        <taxon>Salmonidae</taxon>
        <taxon>Coregoninae</taxon>
        <taxon>Coregonus</taxon>
    </lineage>
</organism>
<accession>A0AAN8L407</accession>
<sequence>MASEGMILTNHDHQIRVGILTVSDSCFRNLAEDRSGVNLKDLVHDPSLPESSGGLGVTFPQPDQEGISTSITAVKDKQMR</sequence>
<proteinExistence type="predicted"/>
<evidence type="ECO:0000256" key="1">
    <source>
        <dbReference type="SAM" id="MobiDB-lite"/>
    </source>
</evidence>
<dbReference type="Gene3D" id="3.40.980.10">
    <property type="entry name" value="MoaB/Mog-like domain"/>
    <property type="match status" value="1"/>
</dbReference>
<dbReference type="AlphaFoldDB" id="A0AAN8L407"/>
<comment type="caution">
    <text evidence="2">The sequence shown here is derived from an EMBL/GenBank/DDBJ whole genome shotgun (WGS) entry which is preliminary data.</text>
</comment>
<protein>
    <recommendedName>
        <fullName evidence="4">GPHN</fullName>
    </recommendedName>
</protein>
<dbReference type="InterPro" id="IPR036425">
    <property type="entry name" value="MoaB/Mog-like_dom_sf"/>
</dbReference>
<dbReference type="EMBL" id="JAGTTL010000023">
    <property type="protein sequence ID" value="KAK6304697.1"/>
    <property type="molecule type" value="Genomic_DNA"/>
</dbReference>
<gene>
    <name evidence="2" type="ORF">J4Q44_G00252830</name>
</gene>
<dbReference type="Proteomes" id="UP001356427">
    <property type="component" value="Unassembled WGS sequence"/>
</dbReference>
<reference evidence="2 3" key="1">
    <citation type="submission" date="2021-04" db="EMBL/GenBank/DDBJ databases">
        <authorList>
            <person name="De Guttry C."/>
            <person name="Zahm M."/>
            <person name="Klopp C."/>
            <person name="Cabau C."/>
            <person name="Louis A."/>
            <person name="Berthelot C."/>
            <person name="Parey E."/>
            <person name="Roest Crollius H."/>
            <person name="Montfort J."/>
            <person name="Robinson-Rechavi M."/>
            <person name="Bucao C."/>
            <person name="Bouchez O."/>
            <person name="Gislard M."/>
            <person name="Lluch J."/>
            <person name="Milhes M."/>
            <person name="Lampietro C."/>
            <person name="Lopez Roques C."/>
            <person name="Donnadieu C."/>
            <person name="Braasch I."/>
            <person name="Desvignes T."/>
            <person name="Postlethwait J."/>
            <person name="Bobe J."/>
            <person name="Wedekind C."/>
            <person name="Guiguen Y."/>
        </authorList>
    </citation>
    <scope>NUCLEOTIDE SEQUENCE [LARGE SCALE GENOMIC DNA]</scope>
    <source>
        <strain evidence="2">Cs_M1</strain>
        <tissue evidence="2">Blood</tissue>
    </source>
</reference>
<evidence type="ECO:0008006" key="4">
    <source>
        <dbReference type="Google" id="ProtNLM"/>
    </source>
</evidence>
<keyword evidence="3" id="KW-1185">Reference proteome</keyword>
<evidence type="ECO:0000313" key="2">
    <source>
        <dbReference type="EMBL" id="KAK6304697.1"/>
    </source>
</evidence>
<name>A0AAN8L407_9TELE</name>